<dbReference type="Pfam" id="PF10604">
    <property type="entry name" value="Polyketide_cyc2"/>
    <property type="match status" value="1"/>
</dbReference>
<evidence type="ECO:0000313" key="2">
    <source>
        <dbReference type="Proteomes" id="UP000253958"/>
    </source>
</evidence>
<proteinExistence type="predicted"/>
<gene>
    <name evidence="1" type="ORF">DVH21_00925</name>
</gene>
<dbReference type="RefSeq" id="WP_114918594.1">
    <property type="nucleotide sequence ID" value="NZ_CP031263.1"/>
</dbReference>
<evidence type="ECO:0000313" key="1">
    <source>
        <dbReference type="EMBL" id="AXH88601.1"/>
    </source>
</evidence>
<sequence length="148" mass="16478">MTFSHTISAPPEKVWRCLTDVARYPALLTKVDATELLHGQAFGTGTSWRETRRPYGWPVTVELRVTDCRPPFRYVVECFAGGHGVTEYRLVPGAAGGTTDLQLTYTLTGGSPIHRISRIIARRRFVTCVRENNVQDLLDIERACGANA</sequence>
<dbReference type="Gene3D" id="3.30.530.20">
    <property type="match status" value="1"/>
</dbReference>
<dbReference type="Proteomes" id="UP000253958">
    <property type="component" value="Chromosome"/>
</dbReference>
<organism evidence="1 2">
    <name type="scientific">Micromonospora aurantiaca</name>
    <name type="common">nom. illeg.</name>
    <dbReference type="NCBI Taxonomy" id="47850"/>
    <lineage>
        <taxon>Bacteria</taxon>
        <taxon>Bacillati</taxon>
        <taxon>Actinomycetota</taxon>
        <taxon>Actinomycetes</taxon>
        <taxon>Micromonosporales</taxon>
        <taxon>Micromonosporaceae</taxon>
        <taxon>Micromonospora</taxon>
    </lineage>
</organism>
<accession>A0A6N3JSS5</accession>
<dbReference type="SUPFAM" id="SSF55961">
    <property type="entry name" value="Bet v1-like"/>
    <property type="match status" value="1"/>
</dbReference>
<name>A0A6N3JSS5_9ACTN</name>
<reference evidence="1 2" key="2">
    <citation type="submission" date="2018-08" db="EMBL/GenBank/DDBJ databases">
        <title>Streptomyces kandeliansis sp. nov., an endophytic bacterium isolated from mangrove plant.</title>
        <authorList>
            <person name="Wang R."/>
        </authorList>
    </citation>
    <scope>NUCLEOTIDE SEQUENCE [LARGE SCALE GENOMIC DNA]</scope>
    <source>
        <strain evidence="2">H14(2018)</strain>
    </source>
</reference>
<protein>
    <submittedName>
        <fullName evidence="1">SRPBCC family protein</fullName>
    </submittedName>
</protein>
<reference evidence="1 2" key="1">
    <citation type="submission" date="2018-07" db="EMBL/GenBank/DDBJ databases">
        <authorList>
            <person name="Ye Y."/>
        </authorList>
    </citation>
    <scope>NUCLEOTIDE SEQUENCE [LARGE SCALE GENOMIC DNA]</scope>
    <source>
        <strain evidence="2">H14(2018)</strain>
    </source>
</reference>
<dbReference type="AlphaFoldDB" id="A0A6N3JSS5"/>
<dbReference type="InterPro" id="IPR019587">
    <property type="entry name" value="Polyketide_cyclase/dehydratase"/>
</dbReference>
<dbReference type="EMBL" id="CP031263">
    <property type="protein sequence ID" value="AXH88601.1"/>
    <property type="molecule type" value="Genomic_DNA"/>
</dbReference>
<dbReference type="InterPro" id="IPR023393">
    <property type="entry name" value="START-like_dom_sf"/>
</dbReference>
<dbReference type="CDD" id="cd07812">
    <property type="entry name" value="SRPBCC"/>
    <property type="match status" value="1"/>
</dbReference>